<proteinExistence type="inferred from homology"/>
<dbReference type="Proteomes" id="UP000006310">
    <property type="component" value="Chromosome 10"/>
</dbReference>
<dbReference type="RefSeq" id="XP_022466352.1">
    <property type="nucleotide sequence ID" value="XM_022610014.1"/>
</dbReference>
<sequence>MFRFNFSRFIYKVTKLSLLLGILYIYASTSKIGSFNYTNLETLGEHDINSVNLVIAHPDDEVMFFAPSLINLNEQIRDPSTVFNIICFSNGGADGLGNVREQELSDSIAMLLPTRNTSIVVLDFKDGMKEKWDVKEMIAKLRNIVPKLGHNVLLTFDGKGVSGHLNHIACYRAALGYYNEFKSKQKLTVLSLQSYSKNIVKKYSSYIWELIKLLYSSWVPSRLGNVLPKRGSNVARKITIFSTYPQYVLSLAAMLNAHKTQVVWFRYGWWFFSRLVFVNDLDVISS</sequence>
<accession>J7S2M0</accession>
<dbReference type="eggNOG" id="KOG3332">
    <property type="taxonomic scope" value="Eukaryota"/>
</dbReference>
<dbReference type="GeneID" id="34527862"/>
<dbReference type="OrthoDB" id="440160at2759"/>
<dbReference type="HOGENOM" id="CLU_034979_0_0_1"/>
<dbReference type="KEGG" id="kng:KNAG_0J00240"/>
<dbReference type="GO" id="GO:0006506">
    <property type="term" value="P:GPI anchor biosynthetic process"/>
    <property type="evidence" value="ECO:0007669"/>
    <property type="project" value="UniProtKB-UniPathway"/>
</dbReference>
<dbReference type="GO" id="GO:0000225">
    <property type="term" value="F:N-acetylglucosaminylphosphatidylinositol deacetylase activity"/>
    <property type="evidence" value="ECO:0007669"/>
    <property type="project" value="UniProtKB-EC"/>
</dbReference>
<reference evidence="4" key="2">
    <citation type="submission" date="2012-08" db="EMBL/GenBank/DDBJ databases">
        <title>Genome sequence of Kazachstania naganishii.</title>
        <authorList>
            <person name="Gordon J.L."/>
            <person name="Armisen D."/>
            <person name="Proux-Wera E."/>
            <person name="OhEigeartaigh S.S."/>
            <person name="Byrne K.P."/>
            <person name="Wolfe K.H."/>
        </authorList>
    </citation>
    <scope>NUCLEOTIDE SEQUENCE [LARGE SCALE GENOMIC DNA]</scope>
    <source>
        <strain evidence="4">ATCC MYA-139 / BCRC 22969 / CBS 8797 / CCRC 22969 / KCTC 17520 / NBRC 10181 / NCYC 3082</strain>
    </source>
</reference>
<name>J7S2M0_HUIN7</name>
<dbReference type="EMBL" id="HE978323">
    <property type="protein sequence ID" value="CCK72107.1"/>
    <property type="molecule type" value="Genomic_DNA"/>
</dbReference>
<evidence type="ECO:0000256" key="2">
    <source>
        <dbReference type="ARBA" id="ARBA00012176"/>
    </source>
</evidence>
<dbReference type="Gene3D" id="3.40.50.10320">
    <property type="entry name" value="LmbE-like"/>
    <property type="match status" value="1"/>
</dbReference>
<dbReference type="UniPathway" id="UPA00196"/>
<organism evidence="3 4">
    <name type="scientific">Huiozyma naganishii (strain ATCC MYA-139 / BCRC 22969 / CBS 8797 / KCTC 17520 / NBRC 10181 / NCYC 3082 / Yp74L-3)</name>
    <name type="common">Yeast</name>
    <name type="synonym">Kazachstania naganishii</name>
    <dbReference type="NCBI Taxonomy" id="1071383"/>
    <lineage>
        <taxon>Eukaryota</taxon>
        <taxon>Fungi</taxon>
        <taxon>Dikarya</taxon>
        <taxon>Ascomycota</taxon>
        <taxon>Saccharomycotina</taxon>
        <taxon>Saccharomycetes</taxon>
        <taxon>Saccharomycetales</taxon>
        <taxon>Saccharomycetaceae</taxon>
        <taxon>Huiozyma</taxon>
    </lineage>
</organism>
<dbReference type="InterPro" id="IPR003737">
    <property type="entry name" value="GlcNAc_PI_deacetylase-related"/>
</dbReference>
<dbReference type="EC" id="3.5.1.89" evidence="2"/>
<evidence type="ECO:0000256" key="1">
    <source>
        <dbReference type="ARBA" id="ARBA00006066"/>
    </source>
</evidence>
<evidence type="ECO:0000313" key="4">
    <source>
        <dbReference type="Proteomes" id="UP000006310"/>
    </source>
</evidence>
<dbReference type="PANTHER" id="PTHR12993">
    <property type="entry name" value="N-ACETYLGLUCOSAMINYL-PHOSPHATIDYLINOSITOL DE-N-ACETYLASE-RELATED"/>
    <property type="match status" value="1"/>
</dbReference>
<dbReference type="SUPFAM" id="SSF102588">
    <property type="entry name" value="LmbE-like"/>
    <property type="match status" value="1"/>
</dbReference>
<reference evidence="3 4" key="1">
    <citation type="journal article" date="2011" name="Proc. Natl. Acad. Sci. U.S.A.">
        <title>Evolutionary erosion of yeast sex chromosomes by mating-type switching accidents.</title>
        <authorList>
            <person name="Gordon J.L."/>
            <person name="Armisen D."/>
            <person name="Proux-Wera E."/>
            <person name="Oheigeartaigh S.S."/>
            <person name="Byrne K.P."/>
            <person name="Wolfe K.H."/>
        </authorList>
    </citation>
    <scope>NUCLEOTIDE SEQUENCE [LARGE SCALE GENOMIC DNA]</scope>
    <source>
        <strain evidence="4">ATCC MYA-139 / BCRC 22969 / CBS 8797 / CCRC 22969 / KCTC 17520 / NBRC 10181 / NCYC 3082</strain>
    </source>
</reference>
<dbReference type="OMA" id="YVLESVN"/>
<dbReference type="Pfam" id="PF02585">
    <property type="entry name" value="PIG-L"/>
    <property type="match status" value="1"/>
</dbReference>
<dbReference type="InterPro" id="IPR024078">
    <property type="entry name" value="LmbE-like_dom_sf"/>
</dbReference>
<keyword evidence="4" id="KW-1185">Reference proteome</keyword>
<gene>
    <name evidence="3" type="primary">KNAG0J00240</name>
    <name evidence="3" type="ordered locus">KNAG_0J00240</name>
</gene>
<dbReference type="GO" id="GO:0005783">
    <property type="term" value="C:endoplasmic reticulum"/>
    <property type="evidence" value="ECO:0007669"/>
    <property type="project" value="TreeGrafter"/>
</dbReference>
<comment type="similarity">
    <text evidence="1">Belongs to the PIGL family.</text>
</comment>
<dbReference type="STRING" id="1071383.J7S2M0"/>
<protein>
    <recommendedName>
        <fullName evidence="2">N-acetylglucosaminylphosphatidylinositol deacetylase</fullName>
        <ecNumber evidence="2">3.5.1.89</ecNumber>
    </recommendedName>
</protein>
<evidence type="ECO:0000313" key="3">
    <source>
        <dbReference type="EMBL" id="CCK72107.1"/>
    </source>
</evidence>
<dbReference type="GO" id="GO:0016020">
    <property type="term" value="C:membrane"/>
    <property type="evidence" value="ECO:0007669"/>
    <property type="project" value="GOC"/>
</dbReference>
<dbReference type="PANTHER" id="PTHR12993:SF11">
    <property type="entry name" value="N-ACETYLGLUCOSAMINYL-PHOSPHATIDYLINOSITOL DE-N-ACETYLASE"/>
    <property type="match status" value="1"/>
</dbReference>
<dbReference type="AlphaFoldDB" id="J7S2M0"/>